<organism evidence="1 2">
    <name type="scientific">Pleurodeles waltl</name>
    <name type="common">Iberian ribbed newt</name>
    <dbReference type="NCBI Taxonomy" id="8319"/>
    <lineage>
        <taxon>Eukaryota</taxon>
        <taxon>Metazoa</taxon>
        <taxon>Chordata</taxon>
        <taxon>Craniata</taxon>
        <taxon>Vertebrata</taxon>
        <taxon>Euteleostomi</taxon>
        <taxon>Amphibia</taxon>
        <taxon>Batrachia</taxon>
        <taxon>Caudata</taxon>
        <taxon>Salamandroidea</taxon>
        <taxon>Salamandridae</taxon>
        <taxon>Pleurodelinae</taxon>
        <taxon>Pleurodeles</taxon>
    </lineage>
</organism>
<keyword evidence="2" id="KW-1185">Reference proteome</keyword>
<gene>
    <name evidence="1" type="ORF">NDU88_007142</name>
</gene>
<dbReference type="Proteomes" id="UP001066276">
    <property type="component" value="Chromosome 9"/>
</dbReference>
<sequence length="165" mass="17449">MSMTVRTGLSTLIYPNVAVLGGPLCREPSRLLWCPRPLPFFLCGCPRGGATQSELGLGRACGGRPAQLWGLPLACAGGQKRLSCSAGAGRVVGASWGVPRRSPQAADPPREIWPAPGLGWWWSRGCRAWASESARVGVARAAVALCRFGGGRRGDLGAPQERDER</sequence>
<evidence type="ECO:0000313" key="2">
    <source>
        <dbReference type="Proteomes" id="UP001066276"/>
    </source>
</evidence>
<dbReference type="AlphaFoldDB" id="A0AAV7N2X8"/>
<accession>A0AAV7N2X8</accession>
<evidence type="ECO:0000313" key="1">
    <source>
        <dbReference type="EMBL" id="KAJ1109784.1"/>
    </source>
</evidence>
<reference evidence="1" key="1">
    <citation type="journal article" date="2022" name="bioRxiv">
        <title>Sequencing and chromosome-scale assembly of the giantPleurodeles waltlgenome.</title>
        <authorList>
            <person name="Brown T."/>
            <person name="Elewa A."/>
            <person name="Iarovenko S."/>
            <person name="Subramanian E."/>
            <person name="Araus A.J."/>
            <person name="Petzold A."/>
            <person name="Susuki M."/>
            <person name="Suzuki K.-i.T."/>
            <person name="Hayashi T."/>
            <person name="Toyoda A."/>
            <person name="Oliveira C."/>
            <person name="Osipova E."/>
            <person name="Leigh N.D."/>
            <person name="Simon A."/>
            <person name="Yun M.H."/>
        </authorList>
    </citation>
    <scope>NUCLEOTIDE SEQUENCE</scope>
    <source>
        <strain evidence="1">20211129_DDA</strain>
        <tissue evidence="1">Liver</tissue>
    </source>
</reference>
<proteinExistence type="predicted"/>
<name>A0AAV7N2X8_PLEWA</name>
<comment type="caution">
    <text evidence="1">The sequence shown here is derived from an EMBL/GenBank/DDBJ whole genome shotgun (WGS) entry which is preliminary data.</text>
</comment>
<protein>
    <submittedName>
        <fullName evidence="1">Uncharacterized protein</fullName>
    </submittedName>
</protein>
<dbReference type="EMBL" id="JANPWB010000013">
    <property type="protein sequence ID" value="KAJ1109784.1"/>
    <property type="molecule type" value="Genomic_DNA"/>
</dbReference>